<gene>
    <name evidence="1" type="ORF">A7P95_06015</name>
</gene>
<sequence length="132" mass="15393">MNIEFIDGMKKVFGEDYDKGNYIFNESADNIQRNFSGLDNNIKTQVYRFQVVAYNSNNIEIINKEYTNTNEVSNVWSGTITNDKNKSYLVEFECFTLPRGEYKFVITDKSKHINEFNEVITSIGINPNYDLK</sequence>
<accession>A0A1A9RXB0</accession>
<evidence type="ECO:0000313" key="1">
    <source>
        <dbReference type="EMBL" id="OAM27862.1"/>
    </source>
</evidence>
<dbReference type="Proteomes" id="UP000077885">
    <property type="component" value="Unassembled WGS sequence"/>
</dbReference>
<evidence type="ECO:0000313" key="2">
    <source>
        <dbReference type="Proteomes" id="UP000077885"/>
    </source>
</evidence>
<proteinExistence type="predicted"/>
<dbReference type="EMBL" id="LXSL01000020">
    <property type="protein sequence ID" value="OAM27862.1"/>
    <property type="molecule type" value="Genomic_DNA"/>
</dbReference>
<comment type="caution">
    <text evidence="1">The sequence shown here is derived from an EMBL/GenBank/DDBJ whole genome shotgun (WGS) entry which is preliminary data.</text>
</comment>
<protein>
    <submittedName>
        <fullName evidence="1">Uncharacterized protein</fullName>
    </submittedName>
</protein>
<dbReference type="AlphaFoldDB" id="A0A1A9RXB0"/>
<reference evidence="2" key="1">
    <citation type="submission" date="2016-05" db="EMBL/GenBank/DDBJ databases">
        <title>Draft genome of Corynebacterium afermentans subsp. afermentans LCDC 88199T.</title>
        <authorList>
            <person name="Bernier A.-M."/>
            <person name="Bernard K."/>
        </authorList>
    </citation>
    <scope>NUCLEOTIDE SEQUENCE [LARGE SCALE GENOMIC DNA]</scope>
    <source>
        <strain evidence="2">NML02-A-017</strain>
    </source>
</reference>
<keyword evidence="2" id="KW-1185">Reference proteome</keyword>
<organism evidence="1 2">
    <name type="scientific">Eikenella longinqua</name>
    <dbReference type="NCBI Taxonomy" id="1795827"/>
    <lineage>
        <taxon>Bacteria</taxon>
        <taxon>Pseudomonadati</taxon>
        <taxon>Pseudomonadota</taxon>
        <taxon>Betaproteobacteria</taxon>
        <taxon>Neisseriales</taxon>
        <taxon>Neisseriaceae</taxon>
        <taxon>Eikenella</taxon>
    </lineage>
</organism>
<name>A0A1A9RXB0_9NEIS</name>